<dbReference type="Pfam" id="PF10067">
    <property type="entry name" value="DUF2306"/>
    <property type="match status" value="1"/>
</dbReference>
<comment type="caution">
    <text evidence="2">The sequence shown here is derived from an EMBL/GenBank/DDBJ whole genome shotgun (WGS) entry which is preliminary data.</text>
</comment>
<feature type="transmembrane region" description="Helical" evidence="1">
    <location>
        <begin position="61"/>
        <end position="85"/>
    </location>
</feature>
<feature type="transmembrane region" description="Helical" evidence="1">
    <location>
        <begin position="97"/>
        <end position="116"/>
    </location>
</feature>
<feature type="transmembrane region" description="Helical" evidence="1">
    <location>
        <begin position="128"/>
        <end position="148"/>
    </location>
</feature>
<keyword evidence="1" id="KW-1133">Transmembrane helix</keyword>
<evidence type="ECO:0000313" key="2">
    <source>
        <dbReference type="EMBL" id="MDA2806692.1"/>
    </source>
</evidence>
<evidence type="ECO:0000313" key="3">
    <source>
        <dbReference type="Proteomes" id="UP001165685"/>
    </source>
</evidence>
<dbReference type="EMBL" id="JAQFWP010000039">
    <property type="protein sequence ID" value="MDA2806692.1"/>
    <property type="molecule type" value="Genomic_DNA"/>
</dbReference>
<gene>
    <name evidence="2" type="ORF">O4U47_19440</name>
</gene>
<reference evidence="2" key="1">
    <citation type="submission" date="2023-01" db="EMBL/GenBank/DDBJ databases">
        <title>Draft genome sequence of Nocardiopsis sp. LSu2-4 isolated from halophytes.</title>
        <authorList>
            <person name="Duangmal K."/>
            <person name="Chantavorakit T."/>
        </authorList>
    </citation>
    <scope>NUCLEOTIDE SEQUENCE</scope>
    <source>
        <strain evidence="2">LSu2-4</strain>
    </source>
</reference>
<dbReference type="RefSeq" id="WP_270679328.1">
    <property type="nucleotide sequence ID" value="NZ_JAQFWP010000039.1"/>
</dbReference>
<keyword evidence="1" id="KW-0472">Membrane</keyword>
<feature type="transmembrane region" description="Helical" evidence="1">
    <location>
        <begin position="160"/>
        <end position="181"/>
    </location>
</feature>
<name>A0ABT4TPT5_9ACTN</name>
<dbReference type="InterPro" id="IPR018750">
    <property type="entry name" value="DUF2306_membrane"/>
</dbReference>
<feature type="transmembrane region" description="Helical" evidence="1">
    <location>
        <begin position="193"/>
        <end position="211"/>
    </location>
</feature>
<feature type="transmembrane region" description="Helical" evidence="1">
    <location>
        <begin position="20"/>
        <end position="41"/>
    </location>
</feature>
<keyword evidence="3" id="KW-1185">Reference proteome</keyword>
<accession>A0ABT4TPT5</accession>
<dbReference type="Proteomes" id="UP001165685">
    <property type="component" value="Unassembled WGS sequence"/>
</dbReference>
<keyword evidence="1" id="KW-0812">Transmembrane</keyword>
<sequence>MPTLQKNPAPTAPSPAREWIVPALLILLSVVPVIAGAFRVGELAADAPVTPENARFFAAPVPLVLHIAAASPYCVLGAFQFVPRLRRRRWHRVSGRLLAPLGLTAALTGVWMTLLYDVPAIDTGPLVVIRLVVGAAMAAFIVLGVLAVRRRDTARHSAWMIRAYAIGQGAGTQVFTHLPWMLAGAEFDQPTRAVAMGAGWAVNAVVAEWAIRRMRGRSPGQALR</sequence>
<evidence type="ECO:0000256" key="1">
    <source>
        <dbReference type="SAM" id="Phobius"/>
    </source>
</evidence>
<organism evidence="2 3">
    <name type="scientific">Nocardiopsis suaedae</name>
    <dbReference type="NCBI Taxonomy" id="3018444"/>
    <lineage>
        <taxon>Bacteria</taxon>
        <taxon>Bacillati</taxon>
        <taxon>Actinomycetota</taxon>
        <taxon>Actinomycetes</taxon>
        <taxon>Streptosporangiales</taxon>
        <taxon>Nocardiopsidaceae</taxon>
        <taxon>Nocardiopsis</taxon>
    </lineage>
</organism>
<proteinExistence type="predicted"/>
<protein>
    <submittedName>
        <fullName evidence="2">DUF2306 domain-containing protein</fullName>
    </submittedName>
</protein>